<evidence type="ECO:0000259" key="2">
    <source>
        <dbReference type="Pfam" id="PF01261"/>
    </source>
</evidence>
<dbReference type="InterPro" id="IPR013022">
    <property type="entry name" value="Xyl_isomerase-like_TIM-brl"/>
</dbReference>
<dbReference type="InterPro" id="IPR036237">
    <property type="entry name" value="Xyl_isomerase-like_sf"/>
</dbReference>
<dbReference type="Gene3D" id="3.20.20.150">
    <property type="entry name" value="Divalent-metal-dependent TIM barrel enzymes"/>
    <property type="match status" value="1"/>
</dbReference>
<dbReference type="InterPro" id="IPR050417">
    <property type="entry name" value="Sugar_Epim/Isomerase"/>
</dbReference>
<dbReference type="OrthoDB" id="9814946at2"/>
<dbReference type="SUPFAM" id="SSF51658">
    <property type="entry name" value="Xylose isomerase-like"/>
    <property type="match status" value="1"/>
</dbReference>
<dbReference type="Pfam" id="PF01261">
    <property type="entry name" value="AP_endonuc_2"/>
    <property type="match status" value="1"/>
</dbReference>
<feature type="domain" description="Xylose isomerase-like TIM barrel" evidence="2">
    <location>
        <begin position="19"/>
        <end position="261"/>
    </location>
</feature>
<evidence type="ECO:0000313" key="3">
    <source>
        <dbReference type="EMBL" id="PZE22248.1"/>
    </source>
</evidence>
<sequence>MKLATQDKPFFPESMEDKLRAVQSMGFEAFEIDGKLLVDRFDEVKEAVEKTGVPVITACGGYRGWIGHFEEDKREDAVRDISEILRHIGQIGGKGIVVPAAWGMFSKRLPPMQPPRSEEGDRRALLDSLGKLNQVAAETRTFVYLEPLNRYEDHMLNRLSDAVSIIQEGRFSNVKVTADFFHMNIEEPEITSSITRYKHYIGHVHIADSHRYQPGDGHLDFIPGFKALKEIGYEGYMAFECRVLAEDEEAAFRQSVLYIQACVKQASGT</sequence>
<dbReference type="EMBL" id="NHRJ02000001">
    <property type="protein sequence ID" value="PZE22248.1"/>
    <property type="molecule type" value="Genomic_DNA"/>
</dbReference>
<dbReference type="PANTHER" id="PTHR43489:SF7">
    <property type="entry name" value="3-DEHYDRO-D-GULOSIDE 4-EPIMERASE-RELATED"/>
    <property type="match status" value="1"/>
</dbReference>
<comment type="caution">
    <text evidence="3">The sequence shown here is derived from an EMBL/GenBank/DDBJ whole genome shotgun (WGS) entry which is preliminary data.</text>
</comment>
<organism evidence="3 4">
    <name type="scientific">Paenibacillus xerothermodurans</name>
    <dbReference type="NCBI Taxonomy" id="1977292"/>
    <lineage>
        <taxon>Bacteria</taxon>
        <taxon>Bacillati</taxon>
        <taxon>Bacillota</taxon>
        <taxon>Bacilli</taxon>
        <taxon>Bacillales</taxon>
        <taxon>Paenibacillaceae</taxon>
        <taxon>Paenibacillus</taxon>
    </lineage>
</organism>
<keyword evidence="4" id="KW-1185">Reference proteome</keyword>
<dbReference type="Proteomes" id="UP000214746">
    <property type="component" value="Unassembled WGS sequence"/>
</dbReference>
<dbReference type="AlphaFoldDB" id="A0A2W1P508"/>
<keyword evidence="1 3" id="KW-0413">Isomerase</keyword>
<name>A0A2W1P508_PAEXE</name>
<reference evidence="3" key="1">
    <citation type="submission" date="2018-06" db="EMBL/GenBank/DDBJ databases">
        <title>Paenibacillus xerothermodurans sp. nov. an extremely dry heat resistant spore forming bacterium isolated from the soil of Cape Canaveral, Florida.</title>
        <authorList>
            <person name="Seuylemezian A."/>
            <person name="Kaur N."/>
            <person name="Patil P."/>
            <person name="Patil P."/>
            <person name="Mayilraj S."/>
            <person name="Vaishampayan P."/>
        </authorList>
    </citation>
    <scope>NUCLEOTIDE SEQUENCE [LARGE SCALE GENOMIC DNA]</scope>
    <source>
        <strain evidence="3">ATCC 27380</strain>
    </source>
</reference>
<protein>
    <submittedName>
        <fullName evidence="3">Sugar phosphate isomerase/epimerase</fullName>
    </submittedName>
</protein>
<proteinExistence type="predicted"/>
<evidence type="ECO:0000256" key="1">
    <source>
        <dbReference type="ARBA" id="ARBA00023235"/>
    </source>
</evidence>
<accession>A0A2W1P508</accession>
<evidence type="ECO:0000313" key="4">
    <source>
        <dbReference type="Proteomes" id="UP000214746"/>
    </source>
</evidence>
<dbReference type="RefSeq" id="WP_089198019.1">
    <property type="nucleotide sequence ID" value="NZ_NHRJ02000001.1"/>
</dbReference>
<gene>
    <name evidence="3" type="ORF">CBW46_000130</name>
</gene>
<dbReference type="PANTHER" id="PTHR43489">
    <property type="entry name" value="ISOMERASE"/>
    <property type="match status" value="1"/>
</dbReference>
<dbReference type="GO" id="GO:0016853">
    <property type="term" value="F:isomerase activity"/>
    <property type="evidence" value="ECO:0007669"/>
    <property type="project" value="UniProtKB-KW"/>
</dbReference>